<accession>A0AAV3X7J5</accession>
<dbReference type="RefSeq" id="WP_226578528.1">
    <property type="nucleotide sequence ID" value="NZ_BLAY01000026.1"/>
</dbReference>
<gene>
    <name evidence="1" type="ORF">MiSe_20490</name>
</gene>
<name>A0AAV3X7J5_9CYAN</name>
<dbReference type="EMBL" id="BLAY01000026">
    <property type="protein sequence ID" value="GET37296.1"/>
    <property type="molecule type" value="Genomic_DNA"/>
</dbReference>
<keyword evidence="2" id="KW-1185">Reference proteome</keyword>
<dbReference type="Proteomes" id="UP001050975">
    <property type="component" value="Unassembled WGS sequence"/>
</dbReference>
<evidence type="ECO:0008006" key="3">
    <source>
        <dbReference type="Google" id="ProtNLM"/>
    </source>
</evidence>
<reference evidence="1" key="1">
    <citation type="submission" date="2019-10" db="EMBL/GenBank/DDBJ databases">
        <title>Draft genome sequece of Microseira wollei NIES-4236.</title>
        <authorList>
            <person name="Yamaguchi H."/>
            <person name="Suzuki S."/>
            <person name="Kawachi M."/>
        </authorList>
    </citation>
    <scope>NUCLEOTIDE SEQUENCE</scope>
    <source>
        <strain evidence="1">NIES-4236</strain>
    </source>
</reference>
<evidence type="ECO:0000313" key="1">
    <source>
        <dbReference type="EMBL" id="GET37296.1"/>
    </source>
</evidence>
<organism evidence="1 2">
    <name type="scientific">Microseira wollei NIES-4236</name>
    <dbReference type="NCBI Taxonomy" id="2530354"/>
    <lineage>
        <taxon>Bacteria</taxon>
        <taxon>Bacillati</taxon>
        <taxon>Cyanobacteriota</taxon>
        <taxon>Cyanophyceae</taxon>
        <taxon>Oscillatoriophycideae</taxon>
        <taxon>Aerosakkonematales</taxon>
        <taxon>Aerosakkonemataceae</taxon>
        <taxon>Microseira</taxon>
    </lineage>
</organism>
<proteinExistence type="predicted"/>
<sequence>MGLFHRRSRAIADEIACIGLRTNANTKVSLKNRRWGTTDPGRTQFLASSWLSPGTYITLKN</sequence>
<evidence type="ECO:0000313" key="2">
    <source>
        <dbReference type="Proteomes" id="UP001050975"/>
    </source>
</evidence>
<dbReference type="AlphaFoldDB" id="A0AAV3X7J5"/>
<comment type="caution">
    <text evidence="1">The sequence shown here is derived from an EMBL/GenBank/DDBJ whole genome shotgun (WGS) entry which is preliminary data.</text>
</comment>
<protein>
    <recommendedName>
        <fullName evidence="3">Transposase</fullName>
    </recommendedName>
</protein>